<dbReference type="Pfam" id="PF13911">
    <property type="entry name" value="AhpC-TSA_2"/>
    <property type="match status" value="1"/>
</dbReference>
<evidence type="ECO:0000259" key="1">
    <source>
        <dbReference type="PROSITE" id="PS51352"/>
    </source>
</evidence>
<organism evidence="2 3">
    <name type="scientific">Phanerochaete sordida</name>
    <dbReference type="NCBI Taxonomy" id="48140"/>
    <lineage>
        <taxon>Eukaryota</taxon>
        <taxon>Fungi</taxon>
        <taxon>Dikarya</taxon>
        <taxon>Basidiomycota</taxon>
        <taxon>Agaricomycotina</taxon>
        <taxon>Agaricomycetes</taxon>
        <taxon>Polyporales</taxon>
        <taxon>Phanerochaetaceae</taxon>
        <taxon>Phanerochaete</taxon>
    </lineage>
</organism>
<protein>
    <submittedName>
        <fullName evidence="2">AhpC/TSA antioxidant enzyme family protein</fullName>
    </submittedName>
</protein>
<comment type="caution">
    <text evidence="2">The sequence shown here is derived from an EMBL/GenBank/DDBJ whole genome shotgun (WGS) entry which is preliminary data.</text>
</comment>
<evidence type="ECO:0000313" key="3">
    <source>
        <dbReference type="Proteomes" id="UP000703269"/>
    </source>
</evidence>
<feature type="domain" description="Thioredoxin" evidence="1">
    <location>
        <begin position="7"/>
        <end position="147"/>
    </location>
</feature>
<dbReference type="PROSITE" id="PS51352">
    <property type="entry name" value="THIOREDOXIN_2"/>
    <property type="match status" value="1"/>
</dbReference>
<dbReference type="Gene3D" id="3.40.30.10">
    <property type="entry name" value="Glutaredoxin"/>
    <property type="match status" value="1"/>
</dbReference>
<dbReference type="InterPro" id="IPR032801">
    <property type="entry name" value="PXL2A/B/C"/>
</dbReference>
<proteinExistence type="predicted"/>
<gene>
    <name evidence="2" type="ORF">PsYK624_056570</name>
</gene>
<dbReference type="CDD" id="cd02970">
    <property type="entry name" value="PRX_like2"/>
    <property type="match status" value="1"/>
</dbReference>
<dbReference type="EMBL" id="BPQB01000013">
    <property type="protein sequence ID" value="GJE89554.1"/>
    <property type="molecule type" value="Genomic_DNA"/>
</dbReference>
<dbReference type="PANTHER" id="PTHR28630:SF3">
    <property type="entry name" value="PEROXIREDOXIN-LIKE 2C"/>
    <property type="match status" value="1"/>
</dbReference>
<dbReference type="Proteomes" id="UP000703269">
    <property type="component" value="Unassembled WGS sequence"/>
</dbReference>
<dbReference type="AlphaFoldDB" id="A0A9P3G8X4"/>
<sequence length="199" mass="21391">MEGIPDESTVAKAAELSVFDSTGSQVKFGDLFKDKKTIVVFIRHFFCGSCQAYVSQLASVKQEALDAAGVQLVVVGCGSHEPIANYASLTGFRAGAIYADPARALFRLFGFPENLALTPAGEQRKSYLAGRSFIGNALSSIWNGLKAPHHLGKQGNLSQLGGEFIFGPGNQCTYASRMKHTEDHIEVADLMKEAGVEYP</sequence>
<name>A0A9P3G8X4_9APHY</name>
<keyword evidence="3" id="KW-1185">Reference proteome</keyword>
<accession>A0A9P3G8X4</accession>
<evidence type="ECO:0000313" key="2">
    <source>
        <dbReference type="EMBL" id="GJE89554.1"/>
    </source>
</evidence>
<dbReference type="PANTHER" id="PTHR28630">
    <property type="match status" value="1"/>
</dbReference>
<dbReference type="SUPFAM" id="SSF52833">
    <property type="entry name" value="Thioredoxin-like"/>
    <property type="match status" value="1"/>
</dbReference>
<dbReference type="OrthoDB" id="40334at2759"/>
<reference evidence="2 3" key="1">
    <citation type="submission" date="2021-08" db="EMBL/GenBank/DDBJ databases">
        <title>Draft Genome Sequence of Phanerochaete sordida strain YK-624.</title>
        <authorList>
            <person name="Mori T."/>
            <person name="Dohra H."/>
            <person name="Suzuki T."/>
            <person name="Kawagishi H."/>
            <person name="Hirai H."/>
        </authorList>
    </citation>
    <scope>NUCLEOTIDE SEQUENCE [LARGE SCALE GENOMIC DNA]</scope>
    <source>
        <strain evidence="2 3">YK-624</strain>
    </source>
</reference>
<dbReference type="InterPro" id="IPR013766">
    <property type="entry name" value="Thioredoxin_domain"/>
</dbReference>
<dbReference type="InterPro" id="IPR036249">
    <property type="entry name" value="Thioredoxin-like_sf"/>
</dbReference>